<proteinExistence type="predicted"/>
<sequence length="353" mass="40726">MVIYTKHYHDYIGNRDDELSIHVICGDLDATTGYRWRSTPEDNKTVVTGLGRGKVSAAVEPMKPVIQLLQKELGDTVPPITGHFFIWLCCFFSGEDKLLEEHKLSFKDTVRNEKPTLVSVQSAIDLLHQNLQAETKFQNLVSEWKNENEQETNYSKMIVETIHLLSCRSETELLETLERDTDRFYYLSCDHELKELPRQLLLDLILRTSLEAGNCNPGRTIFLSQFVESSVSFRCLGRKVMKLWGGLHGDIEDFCQWVRLELKFTLPDGQVLKLDTGYVDYGVEPPLPTEQLSPVTELLQECINQSMQGEKRIPRIDNVFTAVYSYMSWGFPLLEKLFYKNWLRLAMTEALIT</sequence>
<accession>A0A9X0CM48</accession>
<evidence type="ECO:0000313" key="2">
    <source>
        <dbReference type="Proteomes" id="UP001163046"/>
    </source>
</evidence>
<reference evidence="1" key="1">
    <citation type="submission" date="2023-01" db="EMBL/GenBank/DDBJ databases">
        <title>Genome assembly of the deep-sea coral Lophelia pertusa.</title>
        <authorList>
            <person name="Herrera S."/>
            <person name="Cordes E."/>
        </authorList>
    </citation>
    <scope>NUCLEOTIDE SEQUENCE</scope>
    <source>
        <strain evidence="1">USNM1676648</strain>
        <tissue evidence="1">Polyp</tissue>
    </source>
</reference>
<organism evidence="1 2">
    <name type="scientific">Desmophyllum pertusum</name>
    <dbReference type="NCBI Taxonomy" id="174260"/>
    <lineage>
        <taxon>Eukaryota</taxon>
        <taxon>Metazoa</taxon>
        <taxon>Cnidaria</taxon>
        <taxon>Anthozoa</taxon>
        <taxon>Hexacorallia</taxon>
        <taxon>Scleractinia</taxon>
        <taxon>Caryophylliina</taxon>
        <taxon>Caryophylliidae</taxon>
        <taxon>Desmophyllum</taxon>
    </lineage>
</organism>
<gene>
    <name evidence="1" type="ORF">OS493_002364</name>
</gene>
<dbReference type="AlphaFoldDB" id="A0A9X0CM48"/>
<keyword evidence="2" id="KW-1185">Reference proteome</keyword>
<dbReference type="Proteomes" id="UP001163046">
    <property type="component" value="Unassembled WGS sequence"/>
</dbReference>
<evidence type="ECO:0000313" key="1">
    <source>
        <dbReference type="EMBL" id="KAJ7365652.1"/>
    </source>
</evidence>
<dbReference type="OrthoDB" id="5948245at2759"/>
<protein>
    <submittedName>
        <fullName evidence="1">Uncharacterized protein</fullName>
    </submittedName>
</protein>
<dbReference type="EMBL" id="MU827302">
    <property type="protein sequence ID" value="KAJ7365652.1"/>
    <property type="molecule type" value="Genomic_DNA"/>
</dbReference>
<comment type="caution">
    <text evidence="1">The sequence shown here is derived from an EMBL/GenBank/DDBJ whole genome shotgun (WGS) entry which is preliminary data.</text>
</comment>
<name>A0A9X0CM48_9CNID</name>